<dbReference type="PANTHER" id="PTHR44899">
    <property type="entry name" value="CAMK FAMILY PROTEIN KINASE"/>
    <property type="match status" value="1"/>
</dbReference>
<dbReference type="GO" id="GO:0004674">
    <property type="term" value="F:protein serine/threonine kinase activity"/>
    <property type="evidence" value="ECO:0007669"/>
    <property type="project" value="UniProtKB-KW"/>
</dbReference>
<evidence type="ECO:0000256" key="8">
    <source>
        <dbReference type="ARBA" id="ARBA00048679"/>
    </source>
</evidence>
<proteinExistence type="inferred from homology"/>
<dbReference type="InterPro" id="IPR000719">
    <property type="entry name" value="Prot_kinase_dom"/>
</dbReference>
<dbReference type="EMBL" id="VDLU01000005">
    <property type="protein sequence ID" value="TNJ26509.1"/>
    <property type="molecule type" value="Genomic_DNA"/>
</dbReference>
<dbReference type="EC" id="2.7.11.1" evidence="1"/>
<sequence length="436" mass="49304">MEARFKPQRLLGQGSYGRAYLAIDKETGQKVVLKQFFIQRHQARARKLAIAECELLSELSHPNIVGYLGHAVDRESITLILEYADRGDVSELIGLCKDRVLSEEFVIDVAFQLLKAVAYIHRRNILHRDIKCSNILLGAVRGSSHCRVMLADFGVSKVLAHPDEMADSLTGTPYYLSPEVCNGKPYGRKSDMWAVGIVLYEMMMKTTPFRGRSVQVVSAKVNRGIFGEITGPYSDELKDICYSLLRNDPEERPDAEALLTLPIFQRHCESYVIGGDEPNPIPNSSPIPQVEKKSQREEEDDPMNRTPTEPGNSPMSAIRAMRKPEYHKPVPMSQDSEVEGEGLYVNNSAIERQAYRDAKLAQLICQRTRLVEAIGEEQYKRLMRIVPKPQEGTCERKGIDLFLQQEVPSLSPDDRQALGDHMWLYITTVSFAYVMQ</sequence>
<dbReference type="VEuPathDB" id="GiardiaDB:GMRT_10500"/>
<dbReference type="SMART" id="SM00220">
    <property type="entry name" value="S_TKc"/>
    <property type="match status" value="1"/>
</dbReference>
<name>A0A4Z1T1S6_GIAMU</name>
<dbReference type="PROSITE" id="PS00108">
    <property type="entry name" value="PROTEIN_KINASE_ST"/>
    <property type="match status" value="1"/>
</dbReference>
<feature type="domain" description="Protein kinase" evidence="12">
    <location>
        <begin position="5"/>
        <end position="264"/>
    </location>
</feature>
<dbReference type="OrthoDB" id="248923at2759"/>
<dbReference type="GO" id="GO:0005524">
    <property type="term" value="F:ATP binding"/>
    <property type="evidence" value="ECO:0007669"/>
    <property type="project" value="UniProtKB-UniRule"/>
</dbReference>
<dbReference type="InterPro" id="IPR017441">
    <property type="entry name" value="Protein_kinase_ATP_BS"/>
</dbReference>
<dbReference type="AlphaFoldDB" id="A0A4Z1T1S6"/>
<comment type="caution">
    <text evidence="13">The sequence shown here is derived from an EMBL/GenBank/DDBJ whole genome shotgun (WGS) entry which is preliminary data.</text>
</comment>
<keyword evidence="6 9" id="KW-0067">ATP-binding</keyword>
<dbReference type="Gene3D" id="1.10.510.10">
    <property type="entry name" value="Transferase(Phosphotransferase) domain 1"/>
    <property type="match status" value="1"/>
</dbReference>
<evidence type="ECO:0000256" key="1">
    <source>
        <dbReference type="ARBA" id="ARBA00012513"/>
    </source>
</evidence>
<dbReference type="SUPFAM" id="SSF56112">
    <property type="entry name" value="Protein kinase-like (PK-like)"/>
    <property type="match status" value="1"/>
</dbReference>
<reference evidence="13 14" key="1">
    <citation type="submission" date="2019-05" db="EMBL/GenBank/DDBJ databases">
        <title>The compact genome of Giardia muris reveals important steps in the evolution of intestinal protozoan parasites.</title>
        <authorList>
            <person name="Xu F."/>
            <person name="Jimenez-Gonzalez A."/>
            <person name="Einarsson E."/>
            <person name="Astvaldsson A."/>
            <person name="Peirasmaki D."/>
            <person name="Eckmann L."/>
            <person name="Andersson J.O."/>
            <person name="Svard S.G."/>
            <person name="Jerlstrom-Hultqvist J."/>
        </authorList>
    </citation>
    <scope>NUCLEOTIDE SEQUENCE [LARGE SCALE GENOMIC DNA]</scope>
    <source>
        <strain evidence="13 14">Roberts-Thomson</strain>
    </source>
</reference>
<keyword evidence="4 9" id="KW-0547">Nucleotide-binding</keyword>
<evidence type="ECO:0000256" key="2">
    <source>
        <dbReference type="ARBA" id="ARBA00022527"/>
    </source>
</evidence>
<dbReference type="InterPro" id="IPR011009">
    <property type="entry name" value="Kinase-like_dom_sf"/>
</dbReference>
<evidence type="ECO:0000256" key="10">
    <source>
        <dbReference type="RuleBase" id="RU000304"/>
    </source>
</evidence>
<evidence type="ECO:0000256" key="9">
    <source>
        <dbReference type="PROSITE-ProRule" id="PRU10141"/>
    </source>
</evidence>
<comment type="catalytic activity">
    <reaction evidence="8">
        <text>L-seryl-[protein] + ATP = O-phospho-L-seryl-[protein] + ADP + H(+)</text>
        <dbReference type="Rhea" id="RHEA:17989"/>
        <dbReference type="Rhea" id="RHEA-COMP:9863"/>
        <dbReference type="Rhea" id="RHEA-COMP:11604"/>
        <dbReference type="ChEBI" id="CHEBI:15378"/>
        <dbReference type="ChEBI" id="CHEBI:29999"/>
        <dbReference type="ChEBI" id="CHEBI:30616"/>
        <dbReference type="ChEBI" id="CHEBI:83421"/>
        <dbReference type="ChEBI" id="CHEBI:456216"/>
        <dbReference type="EC" id="2.7.11.1"/>
    </reaction>
</comment>
<evidence type="ECO:0000256" key="6">
    <source>
        <dbReference type="ARBA" id="ARBA00022840"/>
    </source>
</evidence>
<feature type="binding site" evidence="9">
    <location>
        <position position="34"/>
    </location>
    <ligand>
        <name>ATP</name>
        <dbReference type="ChEBI" id="CHEBI:30616"/>
    </ligand>
</feature>
<dbReference type="Pfam" id="PF00069">
    <property type="entry name" value="Pkinase"/>
    <property type="match status" value="1"/>
</dbReference>
<keyword evidence="3" id="KW-0808">Transferase</keyword>
<evidence type="ECO:0000313" key="13">
    <source>
        <dbReference type="EMBL" id="TNJ26509.1"/>
    </source>
</evidence>
<evidence type="ECO:0000256" key="11">
    <source>
        <dbReference type="SAM" id="MobiDB-lite"/>
    </source>
</evidence>
<evidence type="ECO:0000256" key="3">
    <source>
        <dbReference type="ARBA" id="ARBA00022679"/>
    </source>
</evidence>
<protein>
    <recommendedName>
        <fullName evidence="1">non-specific serine/threonine protein kinase</fullName>
        <ecNumber evidence="1">2.7.11.1</ecNumber>
    </recommendedName>
</protein>
<keyword evidence="5 13" id="KW-0418">Kinase</keyword>
<dbReference type="Proteomes" id="UP000315496">
    <property type="component" value="Chromosome 5"/>
</dbReference>
<accession>A0A4Z1T1S6</accession>
<evidence type="ECO:0000256" key="4">
    <source>
        <dbReference type="ARBA" id="ARBA00022741"/>
    </source>
</evidence>
<gene>
    <name evidence="13" type="ORF">GMRT_10500</name>
</gene>
<dbReference type="PANTHER" id="PTHR44899:SF3">
    <property type="entry name" value="SERINE_THREONINE-PROTEIN KINASE NEK1"/>
    <property type="match status" value="1"/>
</dbReference>
<dbReference type="InterPro" id="IPR051131">
    <property type="entry name" value="NEK_Ser/Thr_kinase_NIMA"/>
</dbReference>
<evidence type="ECO:0000256" key="5">
    <source>
        <dbReference type="ARBA" id="ARBA00022777"/>
    </source>
</evidence>
<dbReference type="InterPro" id="IPR008271">
    <property type="entry name" value="Ser/Thr_kinase_AS"/>
</dbReference>
<organism evidence="13 14">
    <name type="scientific">Giardia muris</name>
    <dbReference type="NCBI Taxonomy" id="5742"/>
    <lineage>
        <taxon>Eukaryota</taxon>
        <taxon>Metamonada</taxon>
        <taxon>Diplomonadida</taxon>
        <taxon>Hexamitidae</taxon>
        <taxon>Giardiinae</taxon>
        <taxon>Giardia</taxon>
    </lineage>
</organism>
<keyword evidence="2 10" id="KW-0723">Serine/threonine-protein kinase</keyword>
<evidence type="ECO:0000313" key="14">
    <source>
        <dbReference type="Proteomes" id="UP000315496"/>
    </source>
</evidence>
<dbReference type="PROSITE" id="PS50011">
    <property type="entry name" value="PROTEIN_KINASE_DOM"/>
    <property type="match status" value="1"/>
</dbReference>
<keyword evidence="14" id="KW-1185">Reference proteome</keyword>
<dbReference type="PROSITE" id="PS00107">
    <property type="entry name" value="PROTEIN_KINASE_ATP"/>
    <property type="match status" value="1"/>
</dbReference>
<comment type="similarity">
    <text evidence="10">Belongs to the protein kinase superfamily.</text>
</comment>
<feature type="compositionally biased region" description="Polar residues" evidence="11">
    <location>
        <begin position="305"/>
        <end position="315"/>
    </location>
</feature>
<feature type="region of interest" description="Disordered" evidence="11">
    <location>
        <begin position="274"/>
        <end position="316"/>
    </location>
</feature>
<evidence type="ECO:0000259" key="12">
    <source>
        <dbReference type="PROSITE" id="PS50011"/>
    </source>
</evidence>
<evidence type="ECO:0000256" key="7">
    <source>
        <dbReference type="ARBA" id="ARBA00047899"/>
    </source>
</evidence>
<comment type="catalytic activity">
    <reaction evidence="7">
        <text>L-threonyl-[protein] + ATP = O-phospho-L-threonyl-[protein] + ADP + H(+)</text>
        <dbReference type="Rhea" id="RHEA:46608"/>
        <dbReference type="Rhea" id="RHEA-COMP:11060"/>
        <dbReference type="Rhea" id="RHEA-COMP:11605"/>
        <dbReference type="ChEBI" id="CHEBI:15378"/>
        <dbReference type="ChEBI" id="CHEBI:30013"/>
        <dbReference type="ChEBI" id="CHEBI:30616"/>
        <dbReference type="ChEBI" id="CHEBI:61977"/>
        <dbReference type="ChEBI" id="CHEBI:456216"/>
        <dbReference type="EC" id="2.7.11.1"/>
    </reaction>
</comment>